<comment type="caution">
    <text evidence="1">The sequence shown here is derived from an EMBL/GenBank/DDBJ whole genome shotgun (WGS) entry which is preliminary data.</text>
</comment>
<organism evidence="1 2">
    <name type="scientific">Racocetra fulgida</name>
    <dbReference type="NCBI Taxonomy" id="60492"/>
    <lineage>
        <taxon>Eukaryota</taxon>
        <taxon>Fungi</taxon>
        <taxon>Fungi incertae sedis</taxon>
        <taxon>Mucoromycota</taxon>
        <taxon>Glomeromycotina</taxon>
        <taxon>Glomeromycetes</taxon>
        <taxon>Diversisporales</taxon>
        <taxon>Gigasporaceae</taxon>
        <taxon>Racocetra</taxon>
    </lineage>
</organism>
<proteinExistence type="predicted"/>
<sequence length="41" mass="4475">MEGSELEGMGGFEFGDDELGSEFGCFELEKFESSSEMTIVS</sequence>
<accession>A0A9N9JTY7</accession>
<evidence type="ECO:0000313" key="1">
    <source>
        <dbReference type="EMBL" id="CAG8793420.1"/>
    </source>
</evidence>
<gene>
    <name evidence="1" type="ORF">RFULGI_LOCUS16974</name>
</gene>
<keyword evidence="2" id="KW-1185">Reference proteome</keyword>
<dbReference type="AlphaFoldDB" id="A0A9N9JTY7"/>
<reference evidence="1" key="1">
    <citation type="submission" date="2021-06" db="EMBL/GenBank/DDBJ databases">
        <authorList>
            <person name="Kallberg Y."/>
            <person name="Tangrot J."/>
            <person name="Rosling A."/>
        </authorList>
    </citation>
    <scope>NUCLEOTIDE SEQUENCE</scope>
    <source>
        <strain evidence="1">IN212</strain>
    </source>
</reference>
<dbReference type="EMBL" id="CAJVPZ010063582">
    <property type="protein sequence ID" value="CAG8793420.1"/>
    <property type="molecule type" value="Genomic_DNA"/>
</dbReference>
<evidence type="ECO:0000313" key="2">
    <source>
        <dbReference type="Proteomes" id="UP000789396"/>
    </source>
</evidence>
<name>A0A9N9JTY7_9GLOM</name>
<feature type="non-terminal residue" evidence="1">
    <location>
        <position position="41"/>
    </location>
</feature>
<protein>
    <submittedName>
        <fullName evidence="1">12572_t:CDS:1</fullName>
    </submittedName>
</protein>
<dbReference type="Proteomes" id="UP000789396">
    <property type="component" value="Unassembled WGS sequence"/>
</dbReference>